<feature type="compositionally biased region" description="Acidic residues" evidence="1">
    <location>
        <begin position="166"/>
        <end position="178"/>
    </location>
</feature>
<evidence type="ECO:0000313" key="3">
    <source>
        <dbReference type="Proteomes" id="UP000319658"/>
    </source>
</evidence>
<feature type="region of interest" description="Disordered" evidence="1">
    <location>
        <begin position="166"/>
        <end position="202"/>
    </location>
</feature>
<keyword evidence="3" id="KW-1185">Reference proteome</keyword>
<organism evidence="2 3">
    <name type="scientific">Aeromonas phage D3</name>
    <dbReference type="NCBI Taxonomy" id="2593327"/>
    <lineage>
        <taxon>Viruses</taxon>
        <taxon>Duplodnaviria</taxon>
        <taxon>Heunggongvirae</taxon>
        <taxon>Uroviricota</taxon>
        <taxon>Caudoviricetes</taxon>
        <taxon>Chimalliviridae</taxon>
        <taxon>Ludhianavirus</taxon>
        <taxon>Ludhianavirus D3</taxon>
    </lineage>
</organism>
<dbReference type="EMBL" id="MN102098">
    <property type="protein sequence ID" value="QDJ96941.1"/>
    <property type="molecule type" value="Genomic_DNA"/>
</dbReference>
<name>A0A514TV95_9CAUD</name>
<gene>
    <name evidence="2" type="ORF">D3_0211</name>
</gene>
<evidence type="ECO:0000256" key="1">
    <source>
        <dbReference type="SAM" id="MobiDB-lite"/>
    </source>
</evidence>
<feature type="compositionally biased region" description="Basic residues" evidence="1">
    <location>
        <begin position="189"/>
        <end position="202"/>
    </location>
</feature>
<proteinExistence type="predicted"/>
<reference evidence="2 3" key="1">
    <citation type="submission" date="2019-06" db="EMBL/GenBank/DDBJ databases">
        <title>Complete genome sequence of Aeromonas hydrophila bacteriophage D3.</title>
        <authorList>
            <person name="Rai S."/>
            <person name="Tyagi A."/>
            <person name="Kumar N."/>
            <person name="Singh N."/>
        </authorList>
    </citation>
    <scope>NUCLEOTIDE SEQUENCE [LARGE SCALE GENOMIC DNA]</scope>
</reference>
<sequence>MQSVNLKKPVDYFINILREYRPMSLFEDTPDNKDIILSNWTTDADGVSDVVVRSEVTANQKTEQVKFQAGTLLGMLRGVAKEYTEEGVDVGLYLIENELALFIEEGNQDFVAALECTGYQFDEGNLSFGNSPEGDEDVAVAGILHIEYPFVVGKIPVYVIADAPVEEESEEPSQEEEKEVTQQPVQKQHYGHQGRKNKQKHN</sequence>
<evidence type="ECO:0000313" key="2">
    <source>
        <dbReference type="EMBL" id="QDJ96941.1"/>
    </source>
</evidence>
<dbReference type="Proteomes" id="UP000319658">
    <property type="component" value="Segment"/>
</dbReference>
<protein>
    <submittedName>
        <fullName evidence="2">Uncharacterized protein</fullName>
    </submittedName>
</protein>
<accession>A0A514TV95</accession>